<feature type="compositionally biased region" description="Low complexity" evidence="1">
    <location>
        <begin position="117"/>
        <end position="133"/>
    </location>
</feature>
<reference evidence="2" key="1">
    <citation type="submission" date="2021-11" db="EMBL/GenBank/DDBJ databases">
        <authorList>
            <person name="Herlambang A."/>
            <person name="Guo Y."/>
            <person name="Takashima Y."/>
            <person name="Nishizawa T."/>
        </authorList>
    </citation>
    <scope>NUCLEOTIDE SEQUENCE</scope>
    <source>
        <strain evidence="2">E1425</strain>
    </source>
</reference>
<dbReference type="OrthoDB" id="2013972at2759"/>
<feature type="compositionally biased region" description="Polar residues" evidence="1">
    <location>
        <begin position="37"/>
        <end position="54"/>
    </location>
</feature>
<name>A0A9P3LTP8_9FUNG</name>
<protein>
    <recommendedName>
        <fullName evidence="4">Methyltransferase domain-containing protein</fullName>
    </recommendedName>
</protein>
<feature type="compositionally biased region" description="Polar residues" evidence="1">
    <location>
        <begin position="236"/>
        <end position="260"/>
    </location>
</feature>
<dbReference type="Proteomes" id="UP000827284">
    <property type="component" value="Unassembled WGS sequence"/>
</dbReference>
<evidence type="ECO:0000313" key="3">
    <source>
        <dbReference type="Proteomes" id="UP000827284"/>
    </source>
</evidence>
<evidence type="ECO:0008006" key="4">
    <source>
        <dbReference type="Google" id="ProtNLM"/>
    </source>
</evidence>
<sequence>MGNSKSRHSNGPSASSHPRHSSKHSSSLLPPRDSSSTYNFVPSTTTFPGQQPLPNDSGHYSMHGSIMGIPPAPSRAEFGGGAYHANNLSSPGRLDQQKKSSDSSLQLQYGTRIKRATANSNSGNNNNGTTMGTVGTGGGRGSGILSSNGHMNGSNSNHNTTTLNHHSFTPGGQVSSNELSYSSGILRSSGTGQTRANLMAGGVNSAELGGVGNMGVGGEYNNNGISPRDLDLTRPPSGSLNATQSNGRTSVFVTPPQQQLSSSSPSGFHGHPGYSSYHRMSSASPSPLGGQRDDDMQTNSLAAATMNMGVHDSYISGRSSLQQQQSHRFQQQQLQQQQIHLQQQLQQLQQRDFVETPTYPHRQSSIPPPKMNSHQQGGSNYTTPALHPSRLSQVDPRIGAPRTSVYDRYDYSGQTPGAPVHQDLMGNIKPISNNNIATPPPRTKDVFADAGPLIESIAPVSNRALTADQVFARLAKQYPTNPRESEKKDRIYRWVNNVAKALTLNPNTEIPGWIIPVLPDELDDPESPFYLDRITYELDIMAPVGRPFRKAIDVNCSSGEWAMDLALKYPRTVVYALDPTLDPSRLPLRIPENCKFKLRDVKDQEGEFDLVHQRLGAFRTQILEWTPHFAELGRLTRAGGWIQLAECNGMIVRAGVESLKVNRWVEKAALSSGLNPMQLVESLMPFILGAGLINVECYEYGIPIGDWAGPRGRVAMQSYLTMVESLREEIIEIHRLEDGIFEETIAHLKQEFIAENAELVMKVICAQKPPYSDDIWR</sequence>
<dbReference type="SUPFAM" id="SSF53335">
    <property type="entry name" value="S-adenosyl-L-methionine-dependent methyltransferases"/>
    <property type="match status" value="1"/>
</dbReference>
<evidence type="ECO:0000313" key="2">
    <source>
        <dbReference type="EMBL" id="GJJ69850.1"/>
    </source>
</evidence>
<proteinExistence type="predicted"/>
<reference evidence="2" key="2">
    <citation type="journal article" date="2022" name="Microbiol. Resour. Announc.">
        <title>Whole-Genome Sequence of Entomortierella parvispora E1425, a Mucoromycotan Fungus Associated with Burkholderiaceae-Related Endosymbiotic Bacteria.</title>
        <authorList>
            <person name="Herlambang A."/>
            <person name="Guo Y."/>
            <person name="Takashima Y."/>
            <person name="Narisawa K."/>
            <person name="Ohta H."/>
            <person name="Nishizawa T."/>
        </authorList>
    </citation>
    <scope>NUCLEOTIDE SEQUENCE</scope>
    <source>
        <strain evidence="2">E1425</strain>
    </source>
</reference>
<evidence type="ECO:0000256" key="1">
    <source>
        <dbReference type="SAM" id="MobiDB-lite"/>
    </source>
</evidence>
<dbReference type="InterPro" id="IPR029063">
    <property type="entry name" value="SAM-dependent_MTases_sf"/>
</dbReference>
<dbReference type="AlphaFoldDB" id="A0A9P3LTP8"/>
<gene>
    <name evidence="2" type="ORF">EMPS_02199</name>
</gene>
<feature type="compositionally biased region" description="Polar residues" evidence="1">
    <location>
        <begin position="372"/>
        <end position="383"/>
    </location>
</feature>
<feature type="region of interest" description="Disordered" evidence="1">
    <location>
        <begin position="220"/>
        <end position="295"/>
    </location>
</feature>
<feature type="compositionally biased region" description="Low complexity" evidence="1">
    <location>
        <begin position="143"/>
        <end position="167"/>
    </location>
</feature>
<comment type="caution">
    <text evidence="2">The sequence shown here is derived from an EMBL/GenBank/DDBJ whole genome shotgun (WGS) entry which is preliminary data.</text>
</comment>
<feature type="region of interest" description="Disordered" evidence="1">
    <location>
        <begin position="357"/>
        <end position="397"/>
    </location>
</feature>
<feature type="compositionally biased region" description="Low complexity" evidence="1">
    <location>
        <begin position="24"/>
        <end position="36"/>
    </location>
</feature>
<dbReference type="Gene3D" id="3.40.50.150">
    <property type="entry name" value="Vaccinia Virus protein VP39"/>
    <property type="match status" value="1"/>
</dbReference>
<feature type="compositionally biased region" description="Low complexity" evidence="1">
    <location>
        <begin position="261"/>
        <end position="278"/>
    </location>
</feature>
<dbReference type="EMBL" id="BQFW01000003">
    <property type="protein sequence ID" value="GJJ69850.1"/>
    <property type="molecule type" value="Genomic_DNA"/>
</dbReference>
<keyword evidence="3" id="KW-1185">Reference proteome</keyword>
<accession>A0A9P3LTP8</accession>
<organism evidence="2 3">
    <name type="scientific">Entomortierella parvispora</name>
    <dbReference type="NCBI Taxonomy" id="205924"/>
    <lineage>
        <taxon>Eukaryota</taxon>
        <taxon>Fungi</taxon>
        <taxon>Fungi incertae sedis</taxon>
        <taxon>Mucoromycota</taxon>
        <taxon>Mortierellomycotina</taxon>
        <taxon>Mortierellomycetes</taxon>
        <taxon>Mortierellales</taxon>
        <taxon>Mortierellaceae</taxon>
        <taxon>Entomortierella</taxon>
    </lineage>
</organism>
<feature type="region of interest" description="Disordered" evidence="1">
    <location>
        <begin position="1"/>
        <end position="176"/>
    </location>
</feature>